<keyword evidence="3" id="KW-0540">Nuclease</keyword>
<sequence length="173" mass="18452">MGSPPGKLDFLCKLGYAKEDAVKVLAKLGPRALVNDVLQELIQMGSSPHAEGSPGPQLVARGACSSTGALPKQHRGADPERETGDPTGCSLRPIVIDGSNVAMSHGNKEVFSCRGIQLAVNWFKERGHTYIKVFVPSWRKDPPRSDSPITGILQPTCFDFLGAKGGAGPKLQY</sequence>
<reference evidence="13" key="2">
    <citation type="submission" date="2025-08" db="UniProtKB">
        <authorList>
            <consortium name="Ensembl"/>
        </authorList>
    </citation>
    <scope>IDENTIFICATION</scope>
    <source>
        <strain evidence="13">Glennie</strain>
    </source>
</reference>
<dbReference type="GO" id="GO:0016787">
    <property type="term" value="F:hydrolase activity"/>
    <property type="evidence" value="ECO:0007669"/>
    <property type="project" value="UniProtKB-KW"/>
</dbReference>
<evidence type="ECO:0000259" key="11">
    <source>
        <dbReference type="Pfam" id="PF11977"/>
    </source>
</evidence>
<evidence type="ECO:0000256" key="9">
    <source>
        <dbReference type="ARBA" id="ARBA00022842"/>
    </source>
</evidence>
<dbReference type="OMA" id="NEWRSMF"/>
<evidence type="ECO:0000256" key="10">
    <source>
        <dbReference type="SAM" id="MobiDB-lite"/>
    </source>
</evidence>
<keyword evidence="5" id="KW-0255">Endonuclease</keyword>
<dbReference type="Pfam" id="PF18039">
    <property type="entry name" value="UBA_6"/>
    <property type="match status" value="1"/>
</dbReference>
<protein>
    <recommendedName>
        <fullName evidence="15">Zinc finger CCCH-type containing 12D</fullName>
    </recommendedName>
</protein>
<feature type="compositionally biased region" description="Basic and acidic residues" evidence="10">
    <location>
        <begin position="75"/>
        <end position="84"/>
    </location>
</feature>
<reference evidence="13" key="3">
    <citation type="submission" date="2025-09" db="UniProtKB">
        <authorList>
            <consortium name="Ensembl"/>
        </authorList>
    </citation>
    <scope>IDENTIFICATION</scope>
    <source>
        <strain evidence="13">Glennie</strain>
    </source>
</reference>
<evidence type="ECO:0000259" key="12">
    <source>
        <dbReference type="Pfam" id="PF18039"/>
    </source>
</evidence>
<evidence type="ECO:0000256" key="6">
    <source>
        <dbReference type="ARBA" id="ARBA00022771"/>
    </source>
</evidence>
<evidence type="ECO:0000256" key="5">
    <source>
        <dbReference type="ARBA" id="ARBA00022759"/>
    </source>
</evidence>
<feature type="region of interest" description="Disordered" evidence="10">
    <location>
        <begin position="46"/>
        <end position="90"/>
    </location>
</feature>
<comment type="cofactor">
    <cofactor evidence="1">
        <name>Mg(2+)</name>
        <dbReference type="ChEBI" id="CHEBI:18420"/>
    </cofactor>
</comment>
<evidence type="ECO:0000256" key="4">
    <source>
        <dbReference type="ARBA" id="ARBA00022723"/>
    </source>
</evidence>
<evidence type="ECO:0000313" key="13">
    <source>
        <dbReference type="Ensembl" id="ENSOANP00000052293.1"/>
    </source>
</evidence>
<dbReference type="GO" id="GO:0004519">
    <property type="term" value="F:endonuclease activity"/>
    <property type="evidence" value="ECO:0007669"/>
    <property type="project" value="UniProtKB-KW"/>
</dbReference>
<dbReference type="GeneTree" id="ENSGT00940000161388"/>
<dbReference type="Proteomes" id="UP000002279">
    <property type="component" value="Chromosome 2"/>
</dbReference>
<dbReference type="GO" id="GO:0008270">
    <property type="term" value="F:zinc ion binding"/>
    <property type="evidence" value="ECO:0007669"/>
    <property type="project" value="UniProtKB-KW"/>
</dbReference>
<feature type="domain" description="RNase NYN" evidence="11">
    <location>
        <begin position="91"/>
        <end position="142"/>
    </location>
</feature>
<evidence type="ECO:0008006" key="15">
    <source>
        <dbReference type="Google" id="ProtNLM"/>
    </source>
</evidence>
<keyword evidence="4" id="KW-0479">Metal-binding</keyword>
<dbReference type="Pfam" id="PF11977">
    <property type="entry name" value="RNase_Zc3h12a"/>
    <property type="match status" value="1"/>
</dbReference>
<evidence type="ECO:0000313" key="14">
    <source>
        <dbReference type="Proteomes" id="UP000002279"/>
    </source>
</evidence>
<dbReference type="PANTHER" id="PTHR12876">
    <property type="entry name" value="N4BP1-RELATED"/>
    <property type="match status" value="1"/>
</dbReference>
<reference evidence="13 14" key="1">
    <citation type="journal article" date="2008" name="Nature">
        <title>Genome analysis of the platypus reveals unique signatures of evolution.</title>
        <authorList>
            <person name="Warren W.C."/>
            <person name="Hillier L.W."/>
            <person name="Marshall Graves J.A."/>
            <person name="Birney E."/>
            <person name="Ponting C.P."/>
            <person name="Grutzner F."/>
            <person name="Belov K."/>
            <person name="Miller W."/>
            <person name="Clarke L."/>
            <person name="Chinwalla A.T."/>
            <person name="Yang S.P."/>
            <person name="Heger A."/>
            <person name="Locke D.P."/>
            <person name="Miethke P."/>
            <person name="Waters P.D."/>
            <person name="Veyrunes F."/>
            <person name="Fulton L."/>
            <person name="Fulton B."/>
            <person name="Graves T."/>
            <person name="Wallis J."/>
            <person name="Puente X.S."/>
            <person name="Lopez-Otin C."/>
            <person name="Ordonez G.R."/>
            <person name="Eichler E.E."/>
            <person name="Chen L."/>
            <person name="Cheng Z."/>
            <person name="Deakin J.E."/>
            <person name="Alsop A."/>
            <person name="Thompson K."/>
            <person name="Kirby P."/>
            <person name="Papenfuss A.T."/>
            <person name="Wakefield M.J."/>
            <person name="Olender T."/>
            <person name="Lancet D."/>
            <person name="Huttley G.A."/>
            <person name="Smit A.F."/>
            <person name="Pask A."/>
            <person name="Temple-Smith P."/>
            <person name="Batzer M.A."/>
            <person name="Walker J.A."/>
            <person name="Konkel M.K."/>
            <person name="Harris R.S."/>
            <person name="Whittington C.M."/>
            <person name="Wong E.S."/>
            <person name="Gemmell N.J."/>
            <person name="Buschiazzo E."/>
            <person name="Vargas Jentzsch I.M."/>
            <person name="Merkel A."/>
            <person name="Schmitz J."/>
            <person name="Zemann A."/>
            <person name="Churakov G."/>
            <person name="Kriegs J.O."/>
            <person name="Brosius J."/>
            <person name="Murchison E.P."/>
            <person name="Sachidanandam R."/>
            <person name="Smith C."/>
            <person name="Hannon G.J."/>
            <person name="Tsend-Ayush E."/>
            <person name="McMillan D."/>
            <person name="Attenborough R."/>
            <person name="Rens W."/>
            <person name="Ferguson-Smith M."/>
            <person name="Lefevre C.M."/>
            <person name="Sharp J.A."/>
            <person name="Nicholas K.R."/>
            <person name="Ray D.A."/>
            <person name="Kube M."/>
            <person name="Reinhardt R."/>
            <person name="Pringle T.H."/>
            <person name="Taylor J."/>
            <person name="Jones R.C."/>
            <person name="Nixon B."/>
            <person name="Dacheux J.L."/>
            <person name="Niwa H."/>
            <person name="Sekita Y."/>
            <person name="Huang X."/>
            <person name="Stark A."/>
            <person name="Kheradpour P."/>
            <person name="Kellis M."/>
            <person name="Flicek P."/>
            <person name="Chen Y."/>
            <person name="Webber C."/>
            <person name="Hardison R."/>
            <person name="Nelson J."/>
            <person name="Hallsworth-Pepin K."/>
            <person name="Delehaunty K."/>
            <person name="Markovic C."/>
            <person name="Minx P."/>
            <person name="Feng Y."/>
            <person name="Kremitzki C."/>
            <person name="Mitreva M."/>
            <person name="Glasscock J."/>
            <person name="Wylie T."/>
            <person name="Wohldmann P."/>
            <person name="Thiru P."/>
            <person name="Nhan M.N."/>
            <person name="Pohl C.S."/>
            <person name="Smith S.M."/>
            <person name="Hou S."/>
            <person name="Nefedov M."/>
            <person name="de Jong P.J."/>
            <person name="Renfree M.B."/>
            <person name="Mardis E.R."/>
            <person name="Wilson R.K."/>
        </authorList>
    </citation>
    <scope>NUCLEOTIDE SEQUENCE [LARGE SCALE GENOMIC DNA]</scope>
    <source>
        <strain evidence="13 14">Glennie</strain>
    </source>
</reference>
<keyword evidence="7" id="KW-0378">Hydrolase</keyword>
<keyword evidence="6" id="KW-0863">Zinc-finger</keyword>
<evidence type="ECO:0000256" key="7">
    <source>
        <dbReference type="ARBA" id="ARBA00022801"/>
    </source>
</evidence>
<dbReference type="Ensembl" id="ENSOANT00000046971.1">
    <property type="protein sequence ID" value="ENSOANP00000052293.1"/>
    <property type="gene ID" value="ENSOANG00000041028.1"/>
</dbReference>
<organism evidence="13 14">
    <name type="scientific">Ornithorhynchus anatinus</name>
    <name type="common">Duckbill platypus</name>
    <dbReference type="NCBI Taxonomy" id="9258"/>
    <lineage>
        <taxon>Eukaryota</taxon>
        <taxon>Metazoa</taxon>
        <taxon>Chordata</taxon>
        <taxon>Craniata</taxon>
        <taxon>Vertebrata</taxon>
        <taxon>Euteleostomi</taxon>
        <taxon>Mammalia</taxon>
        <taxon>Monotremata</taxon>
        <taxon>Ornithorhynchidae</taxon>
        <taxon>Ornithorhynchus</taxon>
    </lineage>
</organism>
<keyword evidence="9" id="KW-0460">Magnesium</keyword>
<dbReference type="InterPro" id="IPR021869">
    <property type="entry name" value="RNase_Zc3h12_NYN"/>
</dbReference>
<name>A0A6I8PCJ4_ORNAN</name>
<dbReference type="InParanoid" id="A0A6I8PCJ4"/>
<proteinExistence type="inferred from homology"/>
<accession>A0A6I8PCJ4</accession>
<evidence type="ECO:0000256" key="1">
    <source>
        <dbReference type="ARBA" id="ARBA00001946"/>
    </source>
</evidence>
<dbReference type="PANTHER" id="PTHR12876:SF11">
    <property type="entry name" value="RIBONUCLEASE ZC3H12D-RELATED"/>
    <property type="match status" value="1"/>
</dbReference>
<evidence type="ECO:0000256" key="8">
    <source>
        <dbReference type="ARBA" id="ARBA00022833"/>
    </source>
</evidence>
<keyword evidence="8" id="KW-0862">Zinc</keyword>
<keyword evidence="14" id="KW-1185">Reference proteome</keyword>
<feature type="domain" description="Rege-1 UBA-like" evidence="12">
    <location>
        <begin position="7"/>
        <end position="45"/>
    </location>
</feature>
<dbReference type="InterPro" id="IPR051101">
    <property type="entry name" value="ZC3H12/N4BP1_RNase_Reg"/>
</dbReference>
<dbReference type="Bgee" id="ENSOANG00000041028">
    <property type="expression patterns" value="Expressed in liver and 2 other cell types or tissues"/>
</dbReference>
<dbReference type="AlphaFoldDB" id="A0A6I8PCJ4"/>
<dbReference type="Gene3D" id="3.40.50.11980">
    <property type="match status" value="1"/>
</dbReference>
<evidence type="ECO:0000256" key="3">
    <source>
        <dbReference type="ARBA" id="ARBA00022722"/>
    </source>
</evidence>
<dbReference type="InterPro" id="IPR040546">
    <property type="entry name" value="Rege-1_UBA-like"/>
</dbReference>
<comment type="similarity">
    <text evidence="2">Belongs to the ZC3H12 family.</text>
</comment>
<evidence type="ECO:0000256" key="2">
    <source>
        <dbReference type="ARBA" id="ARBA00010922"/>
    </source>
</evidence>